<accession>A0AAI8FQG4</accession>
<proteinExistence type="predicted"/>
<gene>
    <name evidence="1" type="ORF">DM82_4333</name>
</gene>
<dbReference type="RefSeq" id="WP_010107794.1">
    <property type="nucleotide sequence ID" value="NZ_CP008727.1"/>
</dbReference>
<organism evidence="1 2">
    <name type="scientific">Burkholderia oklahomensis</name>
    <dbReference type="NCBI Taxonomy" id="342113"/>
    <lineage>
        <taxon>Bacteria</taxon>
        <taxon>Pseudomonadati</taxon>
        <taxon>Pseudomonadota</taxon>
        <taxon>Betaproteobacteria</taxon>
        <taxon>Burkholderiales</taxon>
        <taxon>Burkholderiaceae</taxon>
        <taxon>Burkholderia</taxon>
        <taxon>pseudomallei group</taxon>
    </lineage>
</organism>
<evidence type="ECO:0000313" key="1">
    <source>
        <dbReference type="EMBL" id="AIO68847.1"/>
    </source>
</evidence>
<sequence length="55" mass="6206">MQTQDHRRATLTVGDKTIDLKLPVPVRVGDAQYEQKLAFAVAEAVLEHFDTKEPQ</sequence>
<dbReference type="EMBL" id="CP008727">
    <property type="protein sequence ID" value="AIO68847.1"/>
    <property type="molecule type" value="Genomic_DNA"/>
</dbReference>
<dbReference type="Proteomes" id="UP000029424">
    <property type="component" value="Chromosome 2"/>
</dbReference>
<dbReference type="KEGG" id="bok:DM82_4333"/>
<reference evidence="1 2" key="1">
    <citation type="submission" date="2014-06" db="EMBL/GenBank/DDBJ databases">
        <authorList>
            <person name="Bishop-Lilly K.A."/>
            <person name="Broomall S.M."/>
            <person name="Chain P.S."/>
            <person name="Chertkov O."/>
            <person name="Coyne S.R."/>
            <person name="Daligault H.E."/>
            <person name="Davenport K.W."/>
            <person name="Erkkila T."/>
            <person name="Frey K.G."/>
            <person name="Gibbons H.S."/>
            <person name="Gu W."/>
            <person name="Jaissle J."/>
            <person name="Johnson S.L."/>
            <person name="Koroleva G.I."/>
            <person name="Ladner J.T."/>
            <person name="Lo C.-C."/>
            <person name="Minogue T.D."/>
            <person name="Munk C."/>
            <person name="Palacios G.F."/>
            <person name="Redden C.L."/>
            <person name="Rosenzweig C.N."/>
            <person name="Scholz M.B."/>
            <person name="Teshima H."/>
            <person name="Xu Y."/>
        </authorList>
    </citation>
    <scope>NUCLEOTIDE SEQUENCE [LARGE SCALE GENOMIC DNA]</scope>
    <source>
        <strain evidence="1 2">EO147</strain>
    </source>
</reference>
<dbReference type="AlphaFoldDB" id="A0AAI8FQG4"/>
<keyword evidence="2" id="KW-1185">Reference proteome</keyword>
<name>A0AAI8FQG4_9BURK</name>
<evidence type="ECO:0000313" key="2">
    <source>
        <dbReference type="Proteomes" id="UP000029424"/>
    </source>
</evidence>
<protein>
    <submittedName>
        <fullName evidence="1">Uncharacterized protein</fullName>
    </submittedName>
</protein>